<organism evidence="1 2">
    <name type="scientific">Galemys pyrenaicus</name>
    <name type="common">Iberian desman</name>
    <name type="synonym">Pyrenean desman</name>
    <dbReference type="NCBI Taxonomy" id="202257"/>
    <lineage>
        <taxon>Eukaryota</taxon>
        <taxon>Metazoa</taxon>
        <taxon>Chordata</taxon>
        <taxon>Craniata</taxon>
        <taxon>Vertebrata</taxon>
        <taxon>Euteleostomi</taxon>
        <taxon>Mammalia</taxon>
        <taxon>Eutheria</taxon>
        <taxon>Laurasiatheria</taxon>
        <taxon>Eulipotyphla</taxon>
        <taxon>Talpidae</taxon>
        <taxon>Galemys</taxon>
    </lineage>
</organism>
<feature type="non-terminal residue" evidence="1">
    <location>
        <position position="80"/>
    </location>
</feature>
<name>A0A8J6DW75_GALPY</name>
<dbReference type="Proteomes" id="UP000700334">
    <property type="component" value="Unassembled WGS sequence"/>
</dbReference>
<dbReference type="OrthoDB" id="6503940at2759"/>
<dbReference type="EMBL" id="JAGFMF010011428">
    <property type="protein sequence ID" value="KAG8522954.1"/>
    <property type="molecule type" value="Genomic_DNA"/>
</dbReference>
<evidence type="ECO:0000313" key="2">
    <source>
        <dbReference type="Proteomes" id="UP000700334"/>
    </source>
</evidence>
<comment type="caution">
    <text evidence="1">The sequence shown here is derived from an EMBL/GenBank/DDBJ whole genome shotgun (WGS) entry which is preliminary data.</text>
</comment>
<accession>A0A8J6DW75</accession>
<reference evidence="1" key="1">
    <citation type="journal article" date="2021" name="Evol. Appl.">
        <title>The genome of the Pyrenean desman and the effects of bottlenecks and inbreeding on the genomic landscape of an endangered species.</title>
        <authorList>
            <person name="Escoda L."/>
            <person name="Castresana J."/>
        </authorList>
    </citation>
    <scope>NUCLEOTIDE SEQUENCE</scope>
    <source>
        <strain evidence="1">IBE-C5619</strain>
    </source>
</reference>
<protein>
    <submittedName>
        <fullName evidence="1">Uncharacterized protein</fullName>
    </submittedName>
</protein>
<evidence type="ECO:0000313" key="1">
    <source>
        <dbReference type="EMBL" id="KAG8522954.1"/>
    </source>
</evidence>
<gene>
    <name evidence="1" type="ORF">J0S82_015405</name>
</gene>
<dbReference type="AlphaFoldDB" id="A0A8J6DW75"/>
<keyword evidence="2" id="KW-1185">Reference proteome</keyword>
<sequence>MLRANHGKRIAAKALAEDIFDIVITNALKHGFFSLLSYQRYCSLTELSMDYKCTRFSPYNSETAIHYPDHSLVLSKLIIL</sequence>
<proteinExistence type="predicted"/>